<dbReference type="EMBL" id="CP043494">
    <property type="protein sequence ID" value="WNG49962.1"/>
    <property type="molecule type" value="Genomic_DNA"/>
</dbReference>
<dbReference type="InterPro" id="IPR036097">
    <property type="entry name" value="HisK_dim/P_sf"/>
</dbReference>
<dbReference type="SUPFAM" id="SSF55785">
    <property type="entry name" value="PYP-like sensor domain (PAS domain)"/>
    <property type="match status" value="2"/>
</dbReference>
<dbReference type="InterPro" id="IPR013767">
    <property type="entry name" value="PAS_fold"/>
</dbReference>
<dbReference type="InterPro" id="IPR013656">
    <property type="entry name" value="PAS_4"/>
</dbReference>
<evidence type="ECO:0000259" key="15">
    <source>
        <dbReference type="PROSITE" id="PS50112"/>
    </source>
</evidence>
<dbReference type="InterPro" id="IPR000014">
    <property type="entry name" value="PAS"/>
</dbReference>
<gene>
    <name evidence="16" type="ORF">F0U60_41955</name>
</gene>
<keyword evidence="9" id="KW-0067">ATP-binding</keyword>
<evidence type="ECO:0000256" key="7">
    <source>
        <dbReference type="ARBA" id="ARBA00022741"/>
    </source>
</evidence>
<dbReference type="SMART" id="SM00388">
    <property type="entry name" value="HisKA"/>
    <property type="match status" value="1"/>
</dbReference>
<evidence type="ECO:0000313" key="17">
    <source>
        <dbReference type="Proteomes" id="UP001611383"/>
    </source>
</evidence>
<comment type="subcellular location">
    <subcellularLocation>
        <location evidence="2">Membrane</location>
        <topology evidence="2">Multi-pass membrane protein</topology>
    </subcellularLocation>
</comment>
<organism evidence="16 17">
    <name type="scientific">Archangium minus</name>
    <dbReference type="NCBI Taxonomy" id="83450"/>
    <lineage>
        <taxon>Bacteria</taxon>
        <taxon>Pseudomonadati</taxon>
        <taxon>Myxococcota</taxon>
        <taxon>Myxococcia</taxon>
        <taxon>Myxococcales</taxon>
        <taxon>Cystobacterineae</taxon>
        <taxon>Archangiaceae</taxon>
        <taxon>Archangium</taxon>
    </lineage>
</organism>
<dbReference type="PANTHER" id="PTHR43711:SF1">
    <property type="entry name" value="HISTIDINE KINASE 1"/>
    <property type="match status" value="1"/>
</dbReference>
<dbReference type="Pfam" id="PF02518">
    <property type="entry name" value="HATPase_c"/>
    <property type="match status" value="1"/>
</dbReference>
<dbReference type="InterPro" id="IPR025201">
    <property type="entry name" value="KdpD_TM"/>
</dbReference>
<evidence type="ECO:0000256" key="2">
    <source>
        <dbReference type="ARBA" id="ARBA00004141"/>
    </source>
</evidence>
<dbReference type="Gene3D" id="3.30.450.20">
    <property type="entry name" value="PAS domain"/>
    <property type="match status" value="2"/>
</dbReference>
<dbReference type="InterPro" id="IPR035965">
    <property type="entry name" value="PAS-like_dom_sf"/>
</dbReference>
<dbReference type="EC" id="2.7.13.3" evidence="3"/>
<dbReference type="Pfam" id="PF08448">
    <property type="entry name" value="PAS_4"/>
    <property type="match status" value="1"/>
</dbReference>
<dbReference type="InterPro" id="IPR050736">
    <property type="entry name" value="Sensor_HK_Regulatory"/>
</dbReference>
<dbReference type="Gene3D" id="3.30.565.10">
    <property type="entry name" value="Histidine kinase-like ATPase, C-terminal domain"/>
    <property type="match status" value="1"/>
</dbReference>
<evidence type="ECO:0000256" key="4">
    <source>
        <dbReference type="ARBA" id="ARBA00022553"/>
    </source>
</evidence>
<evidence type="ECO:0000259" key="14">
    <source>
        <dbReference type="PROSITE" id="PS50109"/>
    </source>
</evidence>
<dbReference type="CDD" id="cd00130">
    <property type="entry name" value="PAS"/>
    <property type="match status" value="1"/>
</dbReference>
<dbReference type="NCBIfam" id="TIGR00229">
    <property type="entry name" value="sensory_box"/>
    <property type="match status" value="1"/>
</dbReference>
<evidence type="ECO:0000256" key="12">
    <source>
        <dbReference type="ARBA" id="ARBA00023136"/>
    </source>
</evidence>
<sequence length="651" mass="72622">MRPGLWCWLACPPCYEAWTSYGGPLSLKYRRNGKWGESPLTAYGFAVLVTIAALLVQLLIYPYVRATPFILFFGAVMLSGWMGGWGPGLLSTGLSALIADYVFLPPRNSLSVSPPDILAVALFVGISTLITRLNVRERAARAEAEAQRERVLALFMNAPAIIAIHRGPEHVIEFSNLFHARLLGHRELLGRSVRQAQPELGGQGIYELLDRVYQTGEPYIGKEVPAQVGDPANPRTGYFDFVFQPQLGPNGKPDGVMLFGFEVTEQVLARRNLENAERRLTAITHNATLGLVMMDARQHCVFMNPAAEKITGFTLDEMQGKPLHDFIHHTRPDGTHYPMSECPIDRALPTRAQEQGEDVFIRKDGSFYPVAFTASPIVEDGKATGTVIELRDTTWDKHQQAEREQLLAKLQEAVRLRDEFLSVASHELNTPLTPLKLRLQSLARLLATEPSTPLTTRITQEVELMRQQVKRLADLVSDLLDVSRIRTGRMKLRLEEVDLSKVTHDIAARFHPEATRAGCTLYLHTQEPVIGLWDRLRLEQVLTNLLSNAIKYGAGKPIHIRVEDDGNQARLEVRDEGIGIKPEAMGRIFNRFERAVSERHYGGLGLGLYVTRQIIDALSGTVRAESTPGQGATFTVELPRQPRKQDETLAG</sequence>
<evidence type="ECO:0000256" key="6">
    <source>
        <dbReference type="ARBA" id="ARBA00022692"/>
    </source>
</evidence>
<dbReference type="PROSITE" id="PS50109">
    <property type="entry name" value="HIS_KIN"/>
    <property type="match status" value="1"/>
</dbReference>
<keyword evidence="12 13" id="KW-0472">Membrane</keyword>
<feature type="domain" description="Histidine kinase" evidence="14">
    <location>
        <begin position="423"/>
        <end position="642"/>
    </location>
</feature>
<dbReference type="SMART" id="SM00387">
    <property type="entry name" value="HATPase_c"/>
    <property type="match status" value="1"/>
</dbReference>
<dbReference type="InterPro" id="IPR038318">
    <property type="entry name" value="KdpD_sf"/>
</dbReference>
<dbReference type="InterPro" id="IPR004358">
    <property type="entry name" value="Sig_transdc_His_kin-like_C"/>
</dbReference>
<keyword evidence="8" id="KW-0418">Kinase</keyword>
<dbReference type="PRINTS" id="PR00344">
    <property type="entry name" value="BCTRLSENSOR"/>
</dbReference>
<dbReference type="InterPro" id="IPR003594">
    <property type="entry name" value="HATPase_dom"/>
</dbReference>
<dbReference type="PANTHER" id="PTHR43711">
    <property type="entry name" value="TWO-COMPONENT HISTIDINE KINASE"/>
    <property type="match status" value="1"/>
</dbReference>
<dbReference type="SUPFAM" id="SSF55874">
    <property type="entry name" value="ATPase domain of HSP90 chaperone/DNA topoisomerase II/histidine kinase"/>
    <property type="match status" value="1"/>
</dbReference>
<keyword evidence="5" id="KW-0808">Transferase</keyword>
<dbReference type="Proteomes" id="UP001611383">
    <property type="component" value="Chromosome"/>
</dbReference>
<evidence type="ECO:0000256" key="9">
    <source>
        <dbReference type="ARBA" id="ARBA00022840"/>
    </source>
</evidence>
<dbReference type="CDD" id="cd00082">
    <property type="entry name" value="HisKA"/>
    <property type="match status" value="1"/>
</dbReference>
<feature type="domain" description="PAS" evidence="15">
    <location>
        <begin position="276"/>
        <end position="328"/>
    </location>
</feature>
<feature type="transmembrane region" description="Helical" evidence="13">
    <location>
        <begin position="40"/>
        <end position="64"/>
    </location>
</feature>
<dbReference type="Pfam" id="PF00989">
    <property type="entry name" value="PAS"/>
    <property type="match status" value="1"/>
</dbReference>
<evidence type="ECO:0000256" key="10">
    <source>
        <dbReference type="ARBA" id="ARBA00022989"/>
    </source>
</evidence>
<dbReference type="InterPro" id="IPR005467">
    <property type="entry name" value="His_kinase_dom"/>
</dbReference>
<dbReference type="SMART" id="SM00091">
    <property type="entry name" value="PAS"/>
    <property type="match status" value="1"/>
</dbReference>
<dbReference type="Gene3D" id="1.10.287.130">
    <property type="match status" value="1"/>
</dbReference>
<dbReference type="InterPro" id="IPR036890">
    <property type="entry name" value="HATPase_C_sf"/>
</dbReference>
<proteinExistence type="predicted"/>
<keyword evidence="11" id="KW-0902">Two-component regulatory system</keyword>
<feature type="transmembrane region" description="Helical" evidence="13">
    <location>
        <begin position="117"/>
        <end position="135"/>
    </location>
</feature>
<dbReference type="Pfam" id="PF13493">
    <property type="entry name" value="DUF4118"/>
    <property type="match status" value="1"/>
</dbReference>
<protein>
    <recommendedName>
        <fullName evidence="3">histidine kinase</fullName>
        <ecNumber evidence="3">2.7.13.3</ecNumber>
    </recommendedName>
</protein>
<dbReference type="PROSITE" id="PS50112">
    <property type="entry name" value="PAS"/>
    <property type="match status" value="1"/>
</dbReference>
<keyword evidence="7" id="KW-0547">Nucleotide-binding</keyword>
<feature type="transmembrane region" description="Helical" evidence="13">
    <location>
        <begin position="71"/>
        <end position="97"/>
    </location>
</feature>
<reference evidence="16 17" key="1">
    <citation type="submission" date="2019-08" db="EMBL/GenBank/DDBJ databases">
        <title>Archangium and Cystobacter genomes.</title>
        <authorList>
            <person name="Chen I.-C.K."/>
            <person name="Wielgoss S."/>
        </authorList>
    </citation>
    <scope>NUCLEOTIDE SEQUENCE [LARGE SCALE GENOMIC DNA]</scope>
    <source>
        <strain evidence="16 17">Cbm 6</strain>
    </source>
</reference>
<name>A0ABY9X3H2_9BACT</name>
<evidence type="ECO:0000313" key="16">
    <source>
        <dbReference type="EMBL" id="WNG49962.1"/>
    </source>
</evidence>
<dbReference type="Gene3D" id="1.20.120.620">
    <property type="entry name" value="Backbone structure of the membrane domain of e. Coli histidine kinase receptor kdpd"/>
    <property type="match status" value="1"/>
</dbReference>
<dbReference type="SUPFAM" id="SSF47384">
    <property type="entry name" value="Homodimeric domain of signal transducing histidine kinase"/>
    <property type="match status" value="1"/>
</dbReference>
<keyword evidence="17" id="KW-1185">Reference proteome</keyword>
<keyword evidence="6 13" id="KW-0812">Transmembrane</keyword>
<keyword evidence="4" id="KW-0597">Phosphoprotein</keyword>
<keyword evidence="10 13" id="KW-1133">Transmembrane helix</keyword>
<comment type="catalytic activity">
    <reaction evidence="1">
        <text>ATP + protein L-histidine = ADP + protein N-phospho-L-histidine.</text>
        <dbReference type="EC" id="2.7.13.3"/>
    </reaction>
</comment>
<evidence type="ECO:0000256" key="13">
    <source>
        <dbReference type="SAM" id="Phobius"/>
    </source>
</evidence>
<dbReference type="Pfam" id="PF00512">
    <property type="entry name" value="HisKA"/>
    <property type="match status" value="1"/>
</dbReference>
<dbReference type="InterPro" id="IPR003661">
    <property type="entry name" value="HisK_dim/P_dom"/>
</dbReference>
<evidence type="ECO:0000256" key="3">
    <source>
        <dbReference type="ARBA" id="ARBA00012438"/>
    </source>
</evidence>
<evidence type="ECO:0000256" key="11">
    <source>
        <dbReference type="ARBA" id="ARBA00023012"/>
    </source>
</evidence>
<evidence type="ECO:0000256" key="5">
    <source>
        <dbReference type="ARBA" id="ARBA00022679"/>
    </source>
</evidence>
<evidence type="ECO:0000256" key="1">
    <source>
        <dbReference type="ARBA" id="ARBA00000085"/>
    </source>
</evidence>
<evidence type="ECO:0000256" key="8">
    <source>
        <dbReference type="ARBA" id="ARBA00022777"/>
    </source>
</evidence>
<accession>A0ABY9X3H2</accession>